<reference evidence="2" key="2">
    <citation type="submission" date="2020-06" db="EMBL/GenBank/DDBJ databases">
        <title>Helianthus annuus Genome sequencing and assembly Release 2.</title>
        <authorList>
            <person name="Gouzy J."/>
            <person name="Langlade N."/>
            <person name="Munos S."/>
        </authorList>
    </citation>
    <scope>NUCLEOTIDE SEQUENCE</scope>
    <source>
        <tissue evidence="2">Leaves</tissue>
    </source>
</reference>
<dbReference type="Proteomes" id="UP000215914">
    <property type="component" value="Unassembled WGS sequence"/>
</dbReference>
<name>A0A9K3NN24_HELAN</name>
<dbReference type="EMBL" id="MNCJ02000320">
    <property type="protein sequence ID" value="KAF5806692.1"/>
    <property type="molecule type" value="Genomic_DNA"/>
</dbReference>
<dbReference type="AlphaFoldDB" id="A0A9K3NN24"/>
<evidence type="ECO:0000313" key="2">
    <source>
        <dbReference type="EMBL" id="KAF5806692.1"/>
    </source>
</evidence>
<dbReference type="Pfam" id="PF10551">
    <property type="entry name" value="MULE"/>
    <property type="match status" value="1"/>
</dbReference>
<sequence length="219" mass="24945">MVDQLEENPDIPVRAVQEQFQRKYSVGISMMKAYRAKVIAKKNVEGDHASQYFLLRDYANELISKNPGTTVKIELELGKNPGDQERQFRRIYICLATLKEGFKALGRELLGLDGAFMKGPFPGQMLTAVGVDNNNGIYPVAYAIVESENLSSWTWFLELLASDLDLGINSNFTFISDRQKGILQVVTRLFPCAEHIYCLRHIYENMRGTFKGDMYKNML</sequence>
<organism evidence="2 3">
    <name type="scientific">Helianthus annuus</name>
    <name type="common">Common sunflower</name>
    <dbReference type="NCBI Taxonomy" id="4232"/>
    <lineage>
        <taxon>Eukaryota</taxon>
        <taxon>Viridiplantae</taxon>
        <taxon>Streptophyta</taxon>
        <taxon>Embryophyta</taxon>
        <taxon>Tracheophyta</taxon>
        <taxon>Spermatophyta</taxon>
        <taxon>Magnoliopsida</taxon>
        <taxon>eudicotyledons</taxon>
        <taxon>Gunneridae</taxon>
        <taxon>Pentapetalae</taxon>
        <taxon>asterids</taxon>
        <taxon>campanulids</taxon>
        <taxon>Asterales</taxon>
        <taxon>Asteraceae</taxon>
        <taxon>Asteroideae</taxon>
        <taxon>Heliantheae alliance</taxon>
        <taxon>Heliantheae</taxon>
        <taxon>Helianthus</taxon>
    </lineage>
</organism>
<accession>A0A9K3NN24</accession>
<feature type="domain" description="MULE transposase" evidence="1">
    <location>
        <begin position="110"/>
        <end position="205"/>
    </location>
</feature>
<dbReference type="Gramene" id="mRNA:HanXRQr2_Chr05g0224561">
    <property type="protein sequence ID" value="mRNA:HanXRQr2_Chr05g0224561"/>
    <property type="gene ID" value="HanXRQr2_Chr05g0224561"/>
</dbReference>
<dbReference type="PANTHER" id="PTHR31973:SF190">
    <property type="entry name" value="MULE TRANSPOSASE DOMAIN-CONTAINING PROTEIN"/>
    <property type="match status" value="1"/>
</dbReference>
<gene>
    <name evidence="2" type="ORF">HanXRQr2_Chr05g0224561</name>
</gene>
<protein>
    <submittedName>
        <fullName evidence="2">MULE transposase domain-containing protein</fullName>
    </submittedName>
</protein>
<evidence type="ECO:0000259" key="1">
    <source>
        <dbReference type="Pfam" id="PF10551"/>
    </source>
</evidence>
<dbReference type="PANTHER" id="PTHR31973">
    <property type="entry name" value="POLYPROTEIN, PUTATIVE-RELATED"/>
    <property type="match status" value="1"/>
</dbReference>
<keyword evidence="3" id="KW-1185">Reference proteome</keyword>
<reference evidence="2" key="1">
    <citation type="journal article" date="2017" name="Nature">
        <title>The sunflower genome provides insights into oil metabolism, flowering and Asterid evolution.</title>
        <authorList>
            <person name="Badouin H."/>
            <person name="Gouzy J."/>
            <person name="Grassa C.J."/>
            <person name="Murat F."/>
            <person name="Staton S.E."/>
            <person name="Cottret L."/>
            <person name="Lelandais-Briere C."/>
            <person name="Owens G.L."/>
            <person name="Carrere S."/>
            <person name="Mayjonade B."/>
            <person name="Legrand L."/>
            <person name="Gill N."/>
            <person name="Kane N.C."/>
            <person name="Bowers J.E."/>
            <person name="Hubner S."/>
            <person name="Bellec A."/>
            <person name="Berard A."/>
            <person name="Berges H."/>
            <person name="Blanchet N."/>
            <person name="Boniface M.C."/>
            <person name="Brunel D."/>
            <person name="Catrice O."/>
            <person name="Chaidir N."/>
            <person name="Claudel C."/>
            <person name="Donnadieu C."/>
            <person name="Faraut T."/>
            <person name="Fievet G."/>
            <person name="Helmstetter N."/>
            <person name="King M."/>
            <person name="Knapp S.J."/>
            <person name="Lai Z."/>
            <person name="Le Paslier M.C."/>
            <person name="Lippi Y."/>
            <person name="Lorenzon L."/>
            <person name="Mandel J.R."/>
            <person name="Marage G."/>
            <person name="Marchand G."/>
            <person name="Marquand E."/>
            <person name="Bret-Mestries E."/>
            <person name="Morien E."/>
            <person name="Nambeesan S."/>
            <person name="Nguyen T."/>
            <person name="Pegot-Espagnet P."/>
            <person name="Pouilly N."/>
            <person name="Raftis F."/>
            <person name="Sallet E."/>
            <person name="Schiex T."/>
            <person name="Thomas J."/>
            <person name="Vandecasteele C."/>
            <person name="Vares D."/>
            <person name="Vear F."/>
            <person name="Vautrin S."/>
            <person name="Crespi M."/>
            <person name="Mangin B."/>
            <person name="Burke J.M."/>
            <person name="Salse J."/>
            <person name="Munos S."/>
            <person name="Vincourt P."/>
            <person name="Rieseberg L.H."/>
            <person name="Langlade N.B."/>
        </authorList>
    </citation>
    <scope>NUCLEOTIDE SEQUENCE</scope>
    <source>
        <tissue evidence="2">Leaves</tissue>
    </source>
</reference>
<comment type="caution">
    <text evidence="2">The sequence shown here is derived from an EMBL/GenBank/DDBJ whole genome shotgun (WGS) entry which is preliminary data.</text>
</comment>
<evidence type="ECO:0000313" key="3">
    <source>
        <dbReference type="Proteomes" id="UP000215914"/>
    </source>
</evidence>
<proteinExistence type="predicted"/>
<dbReference type="InterPro" id="IPR018289">
    <property type="entry name" value="MULE_transposase_dom"/>
</dbReference>